<proteinExistence type="predicted"/>
<dbReference type="RefSeq" id="WP_137408036.1">
    <property type="nucleotide sequence ID" value="NZ_AP025465.1"/>
</dbReference>
<dbReference type="Proteomes" id="UP000423756">
    <property type="component" value="Unassembled WGS sequence"/>
</dbReference>
<accession>A0A7V7NSZ8</accession>
<dbReference type="Pfam" id="PF12083">
    <property type="entry name" value="DUF3560"/>
    <property type="match status" value="1"/>
</dbReference>
<comment type="caution">
    <text evidence="1">The sequence shown here is derived from an EMBL/GenBank/DDBJ whole genome shotgun (WGS) entry which is preliminary data.</text>
</comment>
<dbReference type="EMBL" id="VZPX01000029">
    <property type="protein sequence ID" value="KAB0479114.1"/>
    <property type="molecule type" value="Genomic_DNA"/>
</dbReference>
<dbReference type="GeneID" id="77341671"/>
<organism evidence="1 2">
    <name type="scientific">Vibrio chagasii</name>
    <dbReference type="NCBI Taxonomy" id="170679"/>
    <lineage>
        <taxon>Bacteria</taxon>
        <taxon>Pseudomonadati</taxon>
        <taxon>Pseudomonadota</taxon>
        <taxon>Gammaproteobacteria</taxon>
        <taxon>Vibrionales</taxon>
        <taxon>Vibrionaceae</taxon>
        <taxon>Vibrio</taxon>
    </lineage>
</organism>
<dbReference type="InterPro" id="IPR021944">
    <property type="entry name" value="DUF3560"/>
</dbReference>
<evidence type="ECO:0000313" key="2">
    <source>
        <dbReference type="Proteomes" id="UP000423756"/>
    </source>
</evidence>
<reference evidence="1 2" key="1">
    <citation type="submission" date="2019-09" db="EMBL/GenBank/DDBJ databases">
        <title>Draft genome sequences of 48 bacterial type strains from the CCUG.</title>
        <authorList>
            <person name="Tunovic T."/>
            <person name="Pineiro-Iglesias B."/>
            <person name="Unosson C."/>
            <person name="Inganas E."/>
            <person name="Ohlen M."/>
            <person name="Cardew S."/>
            <person name="Jensie-Markopoulos S."/>
            <person name="Salva-Serra F."/>
            <person name="Jaen-Luchoro D."/>
            <person name="Karlsson R."/>
            <person name="Svensson-Stadler L."/>
            <person name="Chun J."/>
            <person name="Moore E."/>
        </authorList>
    </citation>
    <scope>NUCLEOTIDE SEQUENCE [LARGE SCALE GENOMIC DNA]</scope>
    <source>
        <strain evidence="1 2">CCUG 48643</strain>
    </source>
</reference>
<dbReference type="AlphaFoldDB" id="A0A7V7NSZ8"/>
<evidence type="ECO:0000313" key="1">
    <source>
        <dbReference type="EMBL" id="KAB0479114.1"/>
    </source>
</evidence>
<protein>
    <submittedName>
        <fullName evidence="1">DUF3560 domain-containing protein</fullName>
    </submittedName>
</protein>
<sequence>MRPQNHLILDTVNGFVGRHSKAKCHRQAESSNTNIRKSVEAQDKTEYLSRRANSVVAVGIASDAPGVL</sequence>
<gene>
    <name evidence="1" type="ORF">F7Q91_14300</name>
</gene>
<name>A0A7V7NSZ8_9VIBR</name>